<evidence type="ECO:0000313" key="1">
    <source>
        <dbReference type="EMBL" id="CAI9960327.1"/>
    </source>
</evidence>
<gene>
    <name evidence="1" type="ORF">HINF_LOCUS47972</name>
    <name evidence="2" type="ORF">HINF_LOCUS7706</name>
</gene>
<evidence type="ECO:0000313" key="3">
    <source>
        <dbReference type="Proteomes" id="UP001642409"/>
    </source>
</evidence>
<protein>
    <submittedName>
        <fullName evidence="2">Hypothetical_protein</fullName>
    </submittedName>
</protein>
<organism evidence="1">
    <name type="scientific">Hexamita inflata</name>
    <dbReference type="NCBI Taxonomy" id="28002"/>
    <lineage>
        <taxon>Eukaryota</taxon>
        <taxon>Metamonada</taxon>
        <taxon>Diplomonadida</taxon>
        <taxon>Hexamitidae</taxon>
        <taxon>Hexamitinae</taxon>
        <taxon>Hexamita</taxon>
    </lineage>
</organism>
<sequence>MLFRAAWSCCYSNIFSQQFLDLMQANLNSINTQQSIIIKSDLPFHDFKRKGYKTFTYHLLSSSLNGQIFDLLSPNFDQLDLYCQSPRISSCFKTKLKKDIKHCFGIQ</sequence>
<dbReference type="EMBL" id="CATOUU010000931">
    <property type="protein sequence ID" value="CAI9960327.1"/>
    <property type="molecule type" value="Genomic_DNA"/>
</dbReference>
<keyword evidence="3" id="KW-1185">Reference proteome</keyword>
<accession>A0AA86UQ57</accession>
<reference evidence="2 3" key="2">
    <citation type="submission" date="2024-07" db="EMBL/GenBank/DDBJ databases">
        <authorList>
            <person name="Akdeniz Z."/>
        </authorList>
    </citation>
    <scope>NUCLEOTIDE SEQUENCE [LARGE SCALE GENOMIC DNA]</scope>
</reference>
<dbReference type="EMBL" id="CAXDID020000016">
    <property type="protein sequence ID" value="CAL5983619.1"/>
    <property type="molecule type" value="Genomic_DNA"/>
</dbReference>
<proteinExistence type="predicted"/>
<dbReference type="AlphaFoldDB" id="A0AA86UQ57"/>
<reference evidence="1" key="1">
    <citation type="submission" date="2023-06" db="EMBL/GenBank/DDBJ databases">
        <authorList>
            <person name="Kurt Z."/>
        </authorList>
    </citation>
    <scope>NUCLEOTIDE SEQUENCE</scope>
</reference>
<dbReference type="Proteomes" id="UP001642409">
    <property type="component" value="Unassembled WGS sequence"/>
</dbReference>
<evidence type="ECO:0000313" key="2">
    <source>
        <dbReference type="EMBL" id="CAL5983619.1"/>
    </source>
</evidence>
<comment type="caution">
    <text evidence="1">The sequence shown here is derived from an EMBL/GenBank/DDBJ whole genome shotgun (WGS) entry which is preliminary data.</text>
</comment>
<name>A0AA86UQ57_9EUKA</name>